<evidence type="ECO:0000256" key="11">
    <source>
        <dbReference type="RuleBase" id="RU367094"/>
    </source>
</evidence>
<dbReference type="EMBL" id="MU853607">
    <property type="protein sequence ID" value="KAK4141707.1"/>
    <property type="molecule type" value="Genomic_DNA"/>
</dbReference>
<evidence type="ECO:0000256" key="3">
    <source>
        <dbReference type="ARBA" id="ARBA00022525"/>
    </source>
</evidence>
<reference evidence="14" key="2">
    <citation type="submission" date="2023-05" db="EMBL/GenBank/DDBJ databases">
        <authorList>
            <consortium name="Lawrence Berkeley National Laboratory"/>
            <person name="Steindorff A."/>
            <person name="Hensen N."/>
            <person name="Bonometti L."/>
            <person name="Westerberg I."/>
            <person name="Brannstrom I.O."/>
            <person name="Guillou S."/>
            <person name="Cros-Aarteil S."/>
            <person name="Calhoun S."/>
            <person name="Haridas S."/>
            <person name="Kuo A."/>
            <person name="Mondo S."/>
            <person name="Pangilinan J."/>
            <person name="Riley R."/>
            <person name="Labutti K."/>
            <person name="Andreopoulos B."/>
            <person name="Lipzen A."/>
            <person name="Chen C."/>
            <person name="Yanf M."/>
            <person name="Daum C."/>
            <person name="Ng V."/>
            <person name="Clum A."/>
            <person name="Ohm R."/>
            <person name="Martin F."/>
            <person name="Silar P."/>
            <person name="Natvig D."/>
            <person name="Lalanne C."/>
            <person name="Gautier V."/>
            <person name="Ament-Velasquez S.L."/>
            <person name="Kruys A."/>
            <person name="Hutchinson M.I."/>
            <person name="Powell A.J."/>
            <person name="Barry K."/>
            <person name="Miller A.N."/>
            <person name="Grigoriev I.V."/>
            <person name="Debuchy R."/>
            <person name="Gladieux P."/>
            <person name="Thoren M.H."/>
            <person name="Johannesson H."/>
        </authorList>
    </citation>
    <scope>NUCLEOTIDE SEQUENCE</scope>
    <source>
        <strain evidence="14">CBS 141.50</strain>
    </source>
</reference>
<dbReference type="GO" id="GO:0045493">
    <property type="term" value="P:xylan catabolic process"/>
    <property type="evidence" value="ECO:0007669"/>
    <property type="project" value="UniProtKB-UniRule"/>
</dbReference>
<comment type="catalytic activity">
    <reaction evidence="10 11">
        <text>feruloyl-polysaccharide + H2O = ferulate + polysaccharide.</text>
        <dbReference type="EC" id="3.1.1.73"/>
    </reaction>
</comment>
<organism evidence="14 15">
    <name type="scientific">Dichotomopilus funicola</name>
    <dbReference type="NCBI Taxonomy" id="1934379"/>
    <lineage>
        <taxon>Eukaryota</taxon>
        <taxon>Fungi</taxon>
        <taxon>Dikarya</taxon>
        <taxon>Ascomycota</taxon>
        <taxon>Pezizomycotina</taxon>
        <taxon>Sordariomycetes</taxon>
        <taxon>Sordariomycetidae</taxon>
        <taxon>Sordariales</taxon>
        <taxon>Chaetomiaceae</taxon>
        <taxon>Dichotomopilus</taxon>
    </lineage>
</organism>
<dbReference type="Gene3D" id="3.40.50.1820">
    <property type="entry name" value="alpha/beta hydrolase"/>
    <property type="match status" value="1"/>
</dbReference>
<dbReference type="PANTHER" id="PTHR38050">
    <property type="match status" value="1"/>
</dbReference>
<keyword evidence="8 11" id="KW-0624">Polysaccharide degradation</keyword>
<evidence type="ECO:0000256" key="6">
    <source>
        <dbReference type="ARBA" id="ARBA00022801"/>
    </source>
</evidence>
<evidence type="ECO:0000256" key="7">
    <source>
        <dbReference type="ARBA" id="ARBA00023277"/>
    </source>
</evidence>
<evidence type="ECO:0000256" key="9">
    <source>
        <dbReference type="ARBA" id="ARBA00025250"/>
    </source>
</evidence>
<comment type="similarity">
    <text evidence="2 11">Belongs to the faeC family.</text>
</comment>
<dbReference type="GO" id="GO:0008236">
    <property type="term" value="F:serine-type peptidase activity"/>
    <property type="evidence" value="ECO:0007669"/>
    <property type="project" value="InterPro"/>
</dbReference>
<dbReference type="SMART" id="SM00236">
    <property type="entry name" value="fCBD"/>
    <property type="match status" value="1"/>
</dbReference>
<dbReference type="Proteomes" id="UP001302676">
    <property type="component" value="Unassembled WGS sequence"/>
</dbReference>
<dbReference type="GO" id="GO:0030248">
    <property type="term" value="F:cellulose binding"/>
    <property type="evidence" value="ECO:0007669"/>
    <property type="project" value="InterPro"/>
</dbReference>
<dbReference type="Pfam" id="PF00326">
    <property type="entry name" value="Peptidase_S9"/>
    <property type="match status" value="1"/>
</dbReference>
<dbReference type="SUPFAM" id="SSF53474">
    <property type="entry name" value="alpha/beta-Hydrolases"/>
    <property type="match status" value="1"/>
</dbReference>
<keyword evidence="7 11" id="KW-0119">Carbohydrate metabolism</keyword>
<feature type="compositionally biased region" description="Low complexity" evidence="12">
    <location>
        <begin position="276"/>
        <end position="299"/>
    </location>
</feature>
<evidence type="ECO:0000256" key="2">
    <source>
        <dbReference type="ARBA" id="ARBA00010278"/>
    </source>
</evidence>
<dbReference type="SUPFAM" id="SSF57180">
    <property type="entry name" value="Cellulose-binding domain"/>
    <property type="match status" value="1"/>
</dbReference>
<comment type="subcellular location">
    <subcellularLocation>
        <location evidence="1 11">Secreted</location>
    </subcellularLocation>
</comment>
<dbReference type="PANTHER" id="PTHR38050:SF1">
    <property type="entry name" value="FERULOYL ESTERASE C"/>
    <property type="match status" value="1"/>
</dbReference>
<keyword evidence="4 11" id="KW-0858">Xylan degradation</keyword>
<gene>
    <name evidence="14" type="ORF">C8A04DRAFT_13844</name>
</gene>
<dbReference type="RefSeq" id="XP_062635078.1">
    <property type="nucleotide sequence ID" value="XM_062777871.1"/>
</dbReference>
<dbReference type="InterPro" id="IPR035971">
    <property type="entry name" value="CBD_sf"/>
</dbReference>
<evidence type="ECO:0000259" key="13">
    <source>
        <dbReference type="PROSITE" id="PS51164"/>
    </source>
</evidence>
<feature type="signal peptide" evidence="11">
    <location>
        <begin position="1"/>
        <end position="20"/>
    </location>
</feature>
<reference evidence="14" key="1">
    <citation type="journal article" date="2023" name="Mol. Phylogenet. Evol.">
        <title>Genome-scale phylogeny and comparative genomics of the fungal order Sordariales.</title>
        <authorList>
            <person name="Hensen N."/>
            <person name="Bonometti L."/>
            <person name="Westerberg I."/>
            <person name="Brannstrom I.O."/>
            <person name="Guillou S."/>
            <person name="Cros-Aarteil S."/>
            <person name="Calhoun S."/>
            <person name="Haridas S."/>
            <person name="Kuo A."/>
            <person name="Mondo S."/>
            <person name="Pangilinan J."/>
            <person name="Riley R."/>
            <person name="LaButti K."/>
            <person name="Andreopoulos B."/>
            <person name="Lipzen A."/>
            <person name="Chen C."/>
            <person name="Yan M."/>
            <person name="Daum C."/>
            <person name="Ng V."/>
            <person name="Clum A."/>
            <person name="Steindorff A."/>
            <person name="Ohm R.A."/>
            <person name="Martin F."/>
            <person name="Silar P."/>
            <person name="Natvig D.O."/>
            <person name="Lalanne C."/>
            <person name="Gautier V."/>
            <person name="Ament-Velasquez S.L."/>
            <person name="Kruys A."/>
            <person name="Hutchinson M.I."/>
            <person name="Powell A.J."/>
            <person name="Barry K."/>
            <person name="Miller A.N."/>
            <person name="Grigoriev I.V."/>
            <person name="Debuchy R."/>
            <person name="Gladieux P."/>
            <person name="Hiltunen Thoren M."/>
            <person name="Johannesson H."/>
        </authorList>
    </citation>
    <scope>NUCLEOTIDE SEQUENCE</scope>
    <source>
        <strain evidence="14">CBS 141.50</strain>
    </source>
</reference>
<evidence type="ECO:0000256" key="4">
    <source>
        <dbReference type="ARBA" id="ARBA00022651"/>
    </source>
</evidence>
<evidence type="ECO:0000256" key="1">
    <source>
        <dbReference type="ARBA" id="ARBA00004613"/>
    </source>
</evidence>
<evidence type="ECO:0000313" key="14">
    <source>
        <dbReference type="EMBL" id="KAK4141707.1"/>
    </source>
</evidence>
<sequence length="336" mass="34732">MAPVLSLVLALLGAAQLAESASAGCGKAPPSSGTKSMTVNGKQRQYILQLPNNYDSNKAHRVVIGYHWRDGSMNDVANGGFYDLRSLAGDSTIFVAPNGLDKGWANNGGEDITFTDQIVALLKTDLCVDEGQFFATGWSYGGSMSHSVACSRPNVFKAVSVIAGAQLSGCSGGTTPVAYLGIHGAADNVLPINLGRQLRDKWLQTNGCASKSAPEPSSGQQSHIKTTYSCSLAPVTWIAHGGGHVPDPSGTNGVKFAPGETWSFFNAAVSGGDGGPSTSAPASTTATTSPGTQPTTDPTNCSPKYGQCAGNGWTGPTCCQSGSTCRYSNDWYSQCL</sequence>
<feature type="chain" id="PRO_5042672871" description="Feruloyl esterase C" evidence="11">
    <location>
        <begin position="21"/>
        <end position="336"/>
    </location>
</feature>
<evidence type="ECO:0000256" key="8">
    <source>
        <dbReference type="ARBA" id="ARBA00023326"/>
    </source>
</evidence>
<feature type="region of interest" description="Disordered" evidence="12">
    <location>
        <begin position="268"/>
        <end position="299"/>
    </location>
</feature>
<dbReference type="Pfam" id="PF00734">
    <property type="entry name" value="CBM_1"/>
    <property type="match status" value="1"/>
</dbReference>
<dbReference type="GO" id="GO:0030600">
    <property type="term" value="F:feruloyl esterase activity"/>
    <property type="evidence" value="ECO:0007669"/>
    <property type="project" value="UniProtKB-UniRule"/>
</dbReference>
<dbReference type="AlphaFoldDB" id="A0AAN6UYS8"/>
<accession>A0AAN6UYS8</accession>
<dbReference type="InterPro" id="IPR043595">
    <property type="entry name" value="FaeB/C/D"/>
</dbReference>
<dbReference type="GO" id="GO:0005576">
    <property type="term" value="C:extracellular region"/>
    <property type="evidence" value="ECO:0007669"/>
    <property type="project" value="UniProtKB-SubCell"/>
</dbReference>
<dbReference type="GO" id="GO:0006508">
    <property type="term" value="P:proteolysis"/>
    <property type="evidence" value="ECO:0007669"/>
    <property type="project" value="InterPro"/>
</dbReference>
<dbReference type="PROSITE" id="PS51164">
    <property type="entry name" value="CBM1_2"/>
    <property type="match status" value="1"/>
</dbReference>
<name>A0AAN6UYS8_9PEZI</name>
<protein>
    <recommendedName>
        <fullName evidence="11">Feruloyl esterase C</fullName>
        <ecNumber evidence="11">3.1.1.73</ecNumber>
    </recommendedName>
    <alternativeName>
        <fullName evidence="11">Ferulic acid esterase C</fullName>
    </alternativeName>
</protein>
<evidence type="ECO:0000256" key="12">
    <source>
        <dbReference type="SAM" id="MobiDB-lite"/>
    </source>
</evidence>
<keyword evidence="15" id="KW-1185">Reference proteome</keyword>
<evidence type="ECO:0000256" key="5">
    <source>
        <dbReference type="ARBA" id="ARBA00022729"/>
    </source>
</evidence>
<comment type="caution">
    <text evidence="14">The sequence shown here is derived from an EMBL/GenBank/DDBJ whole genome shotgun (WGS) entry which is preliminary data.</text>
</comment>
<proteinExistence type="inferred from homology"/>
<dbReference type="InterPro" id="IPR029058">
    <property type="entry name" value="AB_hydrolase_fold"/>
</dbReference>
<dbReference type="InterPro" id="IPR001375">
    <property type="entry name" value="Peptidase_S9_cat"/>
</dbReference>
<dbReference type="GeneID" id="87814484"/>
<dbReference type="InterPro" id="IPR000254">
    <property type="entry name" value="CBD"/>
</dbReference>
<keyword evidence="5 11" id="KW-0732">Signal</keyword>
<dbReference type="EC" id="3.1.1.73" evidence="11"/>
<keyword evidence="6 11" id="KW-0378">Hydrolase</keyword>
<comment type="function">
    <text evidence="9 11">Involved in degradation of plant cell walls. Hydrolyzes the feruloyl-arabinose ester bond in arabinoxylans, and the feruloyl-galactose ester bond in pectin. Active against paranitrophenyl-acetate, methyl ferulate and wheat arabinoxylan.</text>
</comment>
<evidence type="ECO:0000313" key="15">
    <source>
        <dbReference type="Proteomes" id="UP001302676"/>
    </source>
</evidence>
<feature type="domain" description="CBM1" evidence="13">
    <location>
        <begin position="300"/>
        <end position="336"/>
    </location>
</feature>
<keyword evidence="3 11" id="KW-0964">Secreted</keyword>
<evidence type="ECO:0000256" key="10">
    <source>
        <dbReference type="ARBA" id="ARBA00034075"/>
    </source>
</evidence>